<dbReference type="PROSITE" id="PS51192">
    <property type="entry name" value="HELICASE_ATP_BIND_1"/>
    <property type="match status" value="1"/>
</dbReference>
<protein>
    <submittedName>
        <fullName evidence="2">DEAD/DEAH box helicase family protein</fullName>
    </submittedName>
</protein>
<dbReference type="InterPro" id="IPR050742">
    <property type="entry name" value="Helicase_Restrict-Modif_Enz"/>
</dbReference>
<dbReference type="InterPro" id="IPR027417">
    <property type="entry name" value="P-loop_NTPase"/>
</dbReference>
<evidence type="ECO:0000313" key="2">
    <source>
        <dbReference type="EMBL" id="MCB5412086.1"/>
    </source>
</evidence>
<keyword evidence="2" id="KW-0347">Helicase</keyword>
<reference evidence="2 3" key="1">
    <citation type="submission" date="2020-07" db="EMBL/GenBank/DDBJ databases">
        <title>Pseudogemmobacter sp. nov., isolated from poultry manure in Taiwan.</title>
        <authorList>
            <person name="Lin S.-Y."/>
            <person name="Tang Y.-S."/>
            <person name="Young C.-C."/>
        </authorList>
    </citation>
    <scope>NUCLEOTIDE SEQUENCE [LARGE SCALE GENOMIC DNA]</scope>
    <source>
        <strain evidence="2 3">CC-YST710</strain>
    </source>
</reference>
<dbReference type="Pfam" id="PF04851">
    <property type="entry name" value="ResIII"/>
    <property type="match status" value="1"/>
</dbReference>
<dbReference type="PANTHER" id="PTHR47396:SF1">
    <property type="entry name" value="ATP-DEPENDENT HELICASE IRC3-RELATED"/>
    <property type="match status" value="1"/>
</dbReference>
<feature type="domain" description="Helicase ATP-binding" evidence="1">
    <location>
        <begin position="47"/>
        <end position="267"/>
    </location>
</feature>
<dbReference type="SUPFAM" id="SSF52540">
    <property type="entry name" value="P-loop containing nucleoside triphosphate hydrolases"/>
    <property type="match status" value="2"/>
</dbReference>
<dbReference type="GO" id="GO:0004386">
    <property type="term" value="F:helicase activity"/>
    <property type="evidence" value="ECO:0007669"/>
    <property type="project" value="UniProtKB-KW"/>
</dbReference>
<accession>A0ABS8CRR1</accession>
<evidence type="ECO:0000313" key="3">
    <source>
        <dbReference type="Proteomes" id="UP001198571"/>
    </source>
</evidence>
<sequence>MAAINFELKEYQKLALGKFGEFLRDSTTLGAEVAFMKATKFPFRNAPAVAEGTPFVCLRVPTGGGKTLMAAHSIGIASRDYLQTTNPMVLWLVPSTAILDQTVASLKDERHHYRAALLQSFNRNFAVMTKAEALAMSKADATGGAVVIVSTIQSFRREDDSGKENPDGLKVYEDAGVLMDHFGNLTDEQVALLDKIEGGSRPVYSLANLLKLHRPMVIVDEAHNSRTELSFRTLSRFNPSLILELTATPQKEHKPERDKHASNILYSVSAAELKAEQMIKMPIRLTTDADWVKTIGGALDCQKALEEAAKAEQAETGEYIRPIILFQAQSASKDDPTRITWETIEKYLREDQRIPKEQIAVHTGPRKDLDDIEDIRSEKCPVRYIITVSKLKEGWDCPFAYILCSVADQVSPTAVEQILGRVLRMPKAQRKRRDALNQSYAFIVSRSFDTTAQQLRDGLVEGAGFDPLDAEQIIAPQQNLSFVEVQAPYQSDPLPAEVSAPEVIEAVIDRLPTSIKTRLSFDSETRTLTYKGPMTREGRNLIHLAFAAVPNVARTIDRLYAKSNHFQTSAADEDDKPPFIVPLLGFRKQGELQLFSQEHFLDLPWRLDQCDPSEILTRFRLPDTARIGEIDVGSHGGIEIGFPKKVQADLAGVIKEPAWNLPRLANWIDSGIVHPDITKPSAVVFITKAIEMLNAAGLDIHVLARNKYDLRKAIGTLISDLRGEREVGQYQALFAANTADFAVSADLSIIFDEQTYAPNQPYSGATKFEKHYTRLVGDLLPTGEEFDCAVYLDRHDKVRYWIRNVDRKQSSFWLQLPHGKFYPDFVAMLTDGRILVVEYKGAQLYEAESAKRQIGDAWAAASDGQCLFCMPTSRDYGLIDRTIGQ</sequence>
<dbReference type="SMART" id="SM00487">
    <property type="entry name" value="DEXDc"/>
    <property type="match status" value="1"/>
</dbReference>
<keyword evidence="3" id="KW-1185">Reference proteome</keyword>
<dbReference type="InterPro" id="IPR006935">
    <property type="entry name" value="Helicase/UvrB_N"/>
</dbReference>
<proteinExistence type="predicted"/>
<dbReference type="Proteomes" id="UP001198571">
    <property type="component" value="Unassembled WGS sequence"/>
</dbReference>
<dbReference type="RefSeq" id="WP_226937514.1">
    <property type="nucleotide sequence ID" value="NZ_JACDXX010000028.1"/>
</dbReference>
<dbReference type="Gene3D" id="3.40.50.300">
    <property type="entry name" value="P-loop containing nucleotide triphosphate hydrolases"/>
    <property type="match status" value="2"/>
</dbReference>
<keyword evidence="2" id="KW-0067">ATP-binding</keyword>
<organism evidence="2 3">
    <name type="scientific">Pseudogemmobacter faecipullorum</name>
    <dbReference type="NCBI Taxonomy" id="2755041"/>
    <lineage>
        <taxon>Bacteria</taxon>
        <taxon>Pseudomonadati</taxon>
        <taxon>Pseudomonadota</taxon>
        <taxon>Alphaproteobacteria</taxon>
        <taxon>Rhodobacterales</taxon>
        <taxon>Paracoccaceae</taxon>
        <taxon>Pseudogemmobacter</taxon>
    </lineage>
</organism>
<keyword evidence="2" id="KW-0378">Hydrolase</keyword>
<keyword evidence="2" id="KW-0547">Nucleotide-binding</keyword>
<evidence type="ECO:0000259" key="1">
    <source>
        <dbReference type="PROSITE" id="PS51192"/>
    </source>
</evidence>
<dbReference type="InterPro" id="IPR014001">
    <property type="entry name" value="Helicase_ATP-bd"/>
</dbReference>
<name>A0ABS8CRR1_9RHOB</name>
<comment type="caution">
    <text evidence="2">The sequence shown here is derived from an EMBL/GenBank/DDBJ whole genome shotgun (WGS) entry which is preliminary data.</text>
</comment>
<dbReference type="EMBL" id="JACDXX010000028">
    <property type="protein sequence ID" value="MCB5412086.1"/>
    <property type="molecule type" value="Genomic_DNA"/>
</dbReference>
<dbReference type="PANTHER" id="PTHR47396">
    <property type="entry name" value="TYPE I RESTRICTION ENZYME ECOKI R PROTEIN"/>
    <property type="match status" value="1"/>
</dbReference>
<gene>
    <name evidence="2" type="ORF">H0485_19080</name>
</gene>